<dbReference type="KEGG" id="xap:XA3_18700"/>
<proteinExistence type="predicted"/>
<feature type="compositionally biased region" description="Low complexity" evidence="1">
    <location>
        <begin position="65"/>
        <end position="76"/>
    </location>
</feature>
<sequence length="94" mass="10379">MFEFVTEDLTEHLNNLRLEAERQSVISLGRESLMGSRTDFAGHEVNVRNITNAVVSKENKLLSKLSSSMSGSGSNKAKVSIERDNRKVAEGLGR</sequence>
<dbReference type="AlphaFoldDB" id="A0AAU9CZL7"/>
<feature type="compositionally biased region" description="Basic and acidic residues" evidence="1">
    <location>
        <begin position="79"/>
        <end position="94"/>
    </location>
</feature>
<name>A0AAU9CZL7_9LACO</name>
<evidence type="ECO:0000256" key="1">
    <source>
        <dbReference type="SAM" id="MobiDB-lite"/>
    </source>
</evidence>
<protein>
    <submittedName>
        <fullName evidence="2">Uncharacterized protein</fullName>
    </submittedName>
</protein>
<dbReference type="RefSeq" id="WP_317635222.1">
    <property type="nucleotide sequence ID" value="NZ_AP026802.1"/>
</dbReference>
<dbReference type="EMBL" id="AP026802">
    <property type="protein sequence ID" value="BDR59429.1"/>
    <property type="molecule type" value="Genomic_DNA"/>
</dbReference>
<evidence type="ECO:0000313" key="2">
    <source>
        <dbReference type="EMBL" id="BDR59429.1"/>
    </source>
</evidence>
<organism evidence="2 3">
    <name type="scientific">Xylocopilactobacillus apicola</name>
    <dbReference type="NCBI Taxonomy" id="2932184"/>
    <lineage>
        <taxon>Bacteria</taxon>
        <taxon>Bacillati</taxon>
        <taxon>Bacillota</taxon>
        <taxon>Bacilli</taxon>
        <taxon>Lactobacillales</taxon>
        <taxon>Lactobacillaceae</taxon>
        <taxon>Xylocopilactobacillus</taxon>
    </lineage>
</organism>
<dbReference type="Proteomes" id="UP001321861">
    <property type="component" value="Chromosome"/>
</dbReference>
<accession>A0AAU9CZL7</accession>
<feature type="region of interest" description="Disordered" evidence="1">
    <location>
        <begin position="65"/>
        <end position="94"/>
    </location>
</feature>
<reference evidence="2 3" key="1">
    <citation type="journal article" date="2023" name="Microbiol. Spectr.">
        <title>Symbiosis of Carpenter Bees with Uncharacterized Lactic Acid Bacteria Showing NAD Auxotrophy.</title>
        <authorList>
            <person name="Kawasaki S."/>
            <person name="Ozawa K."/>
            <person name="Mori T."/>
            <person name="Yamamoto A."/>
            <person name="Ito M."/>
            <person name="Ohkuma M."/>
            <person name="Sakamoto M."/>
            <person name="Matsutani M."/>
        </authorList>
    </citation>
    <scope>NUCLEOTIDE SEQUENCE [LARGE SCALE GENOMIC DNA]</scope>
    <source>
        <strain evidence="2 3">XA3</strain>
    </source>
</reference>
<evidence type="ECO:0000313" key="3">
    <source>
        <dbReference type="Proteomes" id="UP001321861"/>
    </source>
</evidence>
<keyword evidence="3" id="KW-1185">Reference proteome</keyword>
<gene>
    <name evidence="2" type="ORF">XA3_18700</name>
</gene>